<keyword evidence="3" id="KW-0808">Transferase</keyword>
<evidence type="ECO:0000256" key="2">
    <source>
        <dbReference type="ARBA" id="ARBA00022603"/>
    </source>
</evidence>
<organism evidence="5 6">
    <name type="scientific">Mucilaginibacter pocheonensis</name>
    <dbReference type="NCBI Taxonomy" id="398050"/>
    <lineage>
        <taxon>Bacteria</taxon>
        <taxon>Pseudomonadati</taxon>
        <taxon>Bacteroidota</taxon>
        <taxon>Sphingobacteriia</taxon>
        <taxon>Sphingobacteriales</taxon>
        <taxon>Sphingobacteriaceae</taxon>
        <taxon>Mucilaginibacter</taxon>
    </lineage>
</organism>
<dbReference type="SUPFAM" id="SSF53335">
    <property type="entry name" value="S-adenosyl-L-methionine-dependent methyltransferases"/>
    <property type="match status" value="1"/>
</dbReference>
<evidence type="ECO:0000256" key="3">
    <source>
        <dbReference type="ARBA" id="ARBA00022679"/>
    </source>
</evidence>
<keyword evidence="6" id="KW-1185">Reference proteome</keyword>
<dbReference type="Proteomes" id="UP001247620">
    <property type="component" value="Unassembled WGS sequence"/>
</dbReference>
<comment type="caution">
    <text evidence="5">The sequence shown here is derived from an EMBL/GenBank/DDBJ whole genome shotgun (WGS) entry which is preliminary data.</text>
</comment>
<evidence type="ECO:0000313" key="6">
    <source>
        <dbReference type="Proteomes" id="UP001247620"/>
    </source>
</evidence>
<dbReference type="RefSeq" id="WP_310091230.1">
    <property type="nucleotide sequence ID" value="NZ_JAVDUU010000001.1"/>
</dbReference>
<dbReference type="PANTHER" id="PTHR44942:SF4">
    <property type="entry name" value="METHYLTRANSFERASE TYPE 11 DOMAIN-CONTAINING PROTEIN"/>
    <property type="match status" value="1"/>
</dbReference>
<comment type="similarity">
    <text evidence="1">Belongs to the methyltransferase superfamily.</text>
</comment>
<dbReference type="GO" id="GO:0008168">
    <property type="term" value="F:methyltransferase activity"/>
    <property type="evidence" value="ECO:0007669"/>
    <property type="project" value="UniProtKB-KW"/>
</dbReference>
<accession>A0ABU1T552</accession>
<evidence type="ECO:0000313" key="5">
    <source>
        <dbReference type="EMBL" id="MDR6940509.1"/>
    </source>
</evidence>
<evidence type="ECO:0000256" key="1">
    <source>
        <dbReference type="ARBA" id="ARBA00008361"/>
    </source>
</evidence>
<protein>
    <submittedName>
        <fullName evidence="5">SAM-dependent methyltransferase</fullName>
    </submittedName>
</protein>
<dbReference type="InterPro" id="IPR029063">
    <property type="entry name" value="SAM-dependent_MTases_sf"/>
</dbReference>
<dbReference type="InterPro" id="IPR013216">
    <property type="entry name" value="Methyltransf_11"/>
</dbReference>
<sequence length="263" mass="30074">MHVFNTFLLIKVMDSTKRFNNRVEDYVKYRPHYPAQIIDFLQNNFDLTTNKLLADVGAGTGISTELFLKAGYRVIAVEPNAEMREKAIALLSHYPAFTATDGTAENTGLETSNIDAIIAGQAFHWFNARDTRTEFNRILKPGGIVALIWNERKTTSTFEKEYDQLIIKHAIDYVKVDHRNIDSAHIGAFFDPEPFDLKTFENKQVFDFEGLAGRLLSSSYMPAKDQPGYGPMIKDLEILFGRYQEHNMITINYDTKVYVGRLK</sequence>
<name>A0ABU1T552_9SPHI</name>
<dbReference type="PANTHER" id="PTHR44942">
    <property type="entry name" value="METHYLTRANSF_11 DOMAIN-CONTAINING PROTEIN"/>
    <property type="match status" value="1"/>
</dbReference>
<reference evidence="5 6" key="1">
    <citation type="submission" date="2023-07" db="EMBL/GenBank/DDBJ databases">
        <title>Sorghum-associated microbial communities from plants grown in Nebraska, USA.</title>
        <authorList>
            <person name="Schachtman D."/>
        </authorList>
    </citation>
    <scope>NUCLEOTIDE SEQUENCE [LARGE SCALE GENOMIC DNA]</scope>
    <source>
        <strain evidence="5 6">3262</strain>
    </source>
</reference>
<proteinExistence type="inferred from homology"/>
<dbReference type="CDD" id="cd02440">
    <property type="entry name" value="AdoMet_MTases"/>
    <property type="match status" value="1"/>
</dbReference>
<gene>
    <name evidence="5" type="ORF">J2W55_000337</name>
</gene>
<dbReference type="Pfam" id="PF08241">
    <property type="entry name" value="Methyltransf_11"/>
    <property type="match status" value="1"/>
</dbReference>
<dbReference type="GO" id="GO:0032259">
    <property type="term" value="P:methylation"/>
    <property type="evidence" value="ECO:0007669"/>
    <property type="project" value="UniProtKB-KW"/>
</dbReference>
<evidence type="ECO:0000259" key="4">
    <source>
        <dbReference type="Pfam" id="PF08241"/>
    </source>
</evidence>
<dbReference type="Gene3D" id="3.40.50.150">
    <property type="entry name" value="Vaccinia Virus protein VP39"/>
    <property type="match status" value="1"/>
</dbReference>
<dbReference type="InterPro" id="IPR051052">
    <property type="entry name" value="Diverse_substrate_MTase"/>
</dbReference>
<dbReference type="EMBL" id="JAVDUU010000001">
    <property type="protein sequence ID" value="MDR6940509.1"/>
    <property type="molecule type" value="Genomic_DNA"/>
</dbReference>
<keyword evidence="2 5" id="KW-0489">Methyltransferase</keyword>
<feature type="domain" description="Methyltransferase type 11" evidence="4">
    <location>
        <begin position="55"/>
        <end position="146"/>
    </location>
</feature>